<proteinExistence type="inferred from homology"/>
<name>A0A0F9XL71_9ZZZZ</name>
<dbReference type="GO" id="GO:0006633">
    <property type="term" value="P:fatty acid biosynthetic process"/>
    <property type="evidence" value="ECO:0007669"/>
    <property type="project" value="TreeGrafter"/>
</dbReference>
<dbReference type="InterPro" id="IPR014030">
    <property type="entry name" value="Ketoacyl_synth_N"/>
</dbReference>
<dbReference type="GO" id="GO:0005829">
    <property type="term" value="C:cytosol"/>
    <property type="evidence" value="ECO:0007669"/>
    <property type="project" value="TreeGrafter"/>
</dbReference>
<accession>A0A0F9XL71</accession>
<comment type="caution">
    <text evidence="4">The sequence shown here is derived from an EMBL/GenBank/DDBJ whole genome shotgun (WGS) entry which is preliminary data.</text>
</comment>
<protein>
    <recommendedName>
        <fullName evidence="3">Ketosynthase family 3 (KS3) domain-containing protein</fullName>
    </recommendedName>
</protein>
<dbReference type="Pfam" id="PF02801">
    <property type="entry name" value="Ketoacyl-synt_C"/>
    <property type="match status" value="1"/>
</dbReference>
<evidence type="ECO:0000313" key="4">
    <source>
        <dbReference type="EMBL" id="KKN92858.1"/>
    </source>
</evidence>
<dbReference type="GO" id="GO:0004315">
    <property type="term" value="F:3-oxoacyl-[acyl-carrier-protein] synthase activity"/>
    <property type="evidence" value="ECO:0007669"/>
    <property type="project" value="TreeGrafter"/>
</dbReference>
<sequence length="439" mass="45088">MADRRVAITGIGVVTAAGIGIEPFWQLLCSGASAVGPIDLFDTSRYPTRVGGEVPDFSARSHVPKSYRKSVKVMARDIQLAVATADQAFRHSGLVTKGTDESAEMTVDPKRLGCNIGAGLICCELDELAAAAITSVDANGIFDIAKWGAEGINNLNPLWLLKYLPNMLSCHVTIIHSAMGPSNCITCGDVSAHLAVGEASRYVTDGIVDAVIAGGAESKLHPLSLLRQALLKRLSLTGDDGLGGHCRPFDVAHEGTALGEGGGLLILEDLAHARRRGATIYAEVVGFGAACDPAGIKVTEANVGSLHLAAAKALADAGMSPDQVDLLIAHGTGVAAEDELESDAWKQVLGDHRPPAAAITGAIGLMSAGAGGAELAAAAMALHTQTIPATANFKALADGCDLNLAGQSRPGNLTYALSGAFTIGGQSAACALKRYDPEQ</sequence>
<reference evidence="4" key="1">
    <citation type="journal article" date="2015" name="Nature">
        <title>Complex archaea that bridge the gap between prokaryotes and eukaryotes.</title>
        <authorList>
            <person name="Spang A."/>
            <person name="Saw J.H."/>
            <person name="Jorgensen S.L."/>
            <person name="Zaremba-Niedzwiedzka K."/>
            <person name="Martijn J."/>
            <person name="Lind A.E."/>
            <person name="van Eijk R."/>
            <person name="Schleper C."/>
            <person name="Guy L."/>
            <person name="Ettema T.J."/>
        </authorList>
    </citation>
    <scope>NUCLEOTIDE SEQUENCE</scope>
</reference>
<dbReference type="SMART" id="SM00825">
    <property type="entry name" value="PKS_KS"/>
    <property type="match status" value="1"/>
</dbReference>
<dbReference type="EMBL" id="LAZR01000091">
    <property type="protein sequence ID" value="KKN92858.1"/>
    <property type="molecule type" value="Genomic_DNA"/>
</dbReference>
<dbReference type="Pfam" id="PF00109">
    <property type="entry name" value="ketoacyl-synt"/>
    <property type="match status" value="1"/>
</dbReference>
<dbReference type="InterPro" id="IPR016039">
    <property type="entry name" value="Thiolase-like"/>
</dbReference>
<organism evidence="4">
    <name type="scientific">marine sediment metagenome</name>
    <dbReference type="NCBI Taxonomy" id="412755"/>
    <lineage>
        <taxon>unclassified sequences</taxon>
        <taxon>metagenomes</taxon>
        <taxon>ecological metagenomes</taxon>
    </lineage>
</organism>
<dbReference type="PROSITE" id="PS52004">
    <property type="entry name" value="KS3_2"/>
    <property type="match status" value="1"/>
</dbReference>
<dbReference type="InterPro" id="IPR020841">
    <property type="entry name" value="PKS_Beta-ketoAc_synthase_dom"/>
</dbReference>
<keyword evidence="2" id="KW-0808">Transferase</keyword>
<evidence type="ECO:0000256" key="2">
    <source>
        <dbReference type="ARBA" id="ARBA00022679"/>
    </source>
</evidence>
<dbReference type="PANTHER" id="PTHR11712:SF336">
    <property type="entry name" value="3-OXOACYL-[ACYL-CARRIER-PROTEIN] SYNTHASE, MITOCHONDRIAL"/>
    <property type="match status" value="1"/>
</dbReference>
<dbReference type="AlphaFoldDB" id="A0A0F9XL71"/>
<dbReference type="SUPFAM" id="SSF53901">
    <property type="entry name" value="Thiolase-like"/>
    <property type="match status" value="2"/>
</dbReference>
<evidence type="ECO:0000259" key="3">
    <source>
        <dbReference type="PROSITE" id="PS52004"/>
    </source>
</evidence>
<dbReference type="PANTHER" id="PTHR11712">
    <property type="entry name" value="POLYKETIDE SYNTHASE-RELATED"/>
    <property type="match status" value="1"/>
</dbReference>
<dbReference type="InterPro" id="IPR014031">
    <property type="entry name" value="Ketoacyl_synth_C"/>
</dbReference>
<comment type="similarity">
    <text evidence="1">Belongs to the thiolase-like superfamily. Beta-ketoacyl-ACP synthases family.</text>
</comment>
<dbReference type="InterPro" id="IPR000794">
    <property type="entry name" value="Beta-ketoacyl_synthase"/>
</dbReference>
<gene>
    <name evidence="4" type="ORF">LCGC14_0203860</name>
</gene>
<dbReference type="Gene3D" id="3.40.47.10">
    <property type="match status" value="2"/>
</dbReference>
<feature type="domain" description="Ketosynthase family 3 (KS3)" evidence="3">
    <location>
        <begin position="3"/>
        <end position="434"/>
    </location>
</feature>
<evidence type="ECO:0000256" key="1">
    <source>
        <dbReference type="ARBA" id="ARBA00008467"/>
    </source>
</evidence>